<gene>
    <name evidence="1" type="ORF">CIK84_10225</name>
</gene>
<evidence type="ECO:0000313" key="2">
    <source>
        <dbReference type="Proteomes" id="UP000235739"/>
    </source>
</evidence>
<accession>A0A2N7S6X4</accession>
<dbReference type="Proteomes" id="UP000235739">
    <property type="component" value="Unassembled WGS sequence"/>
</dbReference>
<sequence length="60" mass="6849">MTPEGSSRQAPGFALWCREESGFCVFPTEHLQGSRPFNIRDVQELAMELLQELKLQPLKT</sequence>
<name>A0A2N7S6X4_9MICC</name>
<protein>
    <submittedName>
        <fullName evidence="1">Uncharacterized protein</fullName>
    </submittedName>
</protein>
<evidence type="ECO:0000313" key="1">
    <source>
        <dbReference type="EMBL" id="PMQ21867.1"/>
    </source>
</evidence>
<organism evidence="1 2">
    <name type="scientific">Glutamicibacter arilaitensis</name>
    <dbReference type="NCBI Taxonomy" id="256701"/>
    <lineage>
        <taxon>Bacteria</taxon>
        <taxon>Bacillati</taxon>
        <taxon>Actinomycetota</taxon>
        <taxon>Actinomycetes</taxon>
        <taxon>Micrococcales</taxon>
        <taxon>Micrococcaceae</taxon>
        <taxon>Glutamicibacter</taxon>
    </lineage>
</organism>
<comment type="caution">
    <text evidence="1">The sequence shown here is derived from an EMBL/GenBank/DDBJ whole genome shotgun (WGS) entry which is preliminary data.</text>
</comment>
<dbReference type="AlphaFoldDB" id="A0A2N7S6X4"/>
<dbReference type="EMBL" id="PNQX01000001">
    <property type="protein sequence ID" value="PMQ21867.1"/>
    <property type="molecule type" value="Genomic_DNA"/>
</dbReference>
<proteinExistence type="predicted"/>
<reference evidence="1 2" key="1">
    <citation type="journal article" date="2017" name="Elife">
        <title>Extensive horizontal gene transfer in cheese-associated bacteria.</title>
        <authorList>
            <person name="Bonham K.S."/>
            <person name="Wolfe B.E."/>
            <person name="Dutton R.J."/>
        </authorList>
    </citation>
    <scope>NUCLEOTIDE SEQUENCE [LARGE SCALE GENOMIC DNA]</scope>
    <source>
        <strain evidence="1 2">JB182</strain>
    </source>
</reference>